<evidence type="ECO:0000313" key="3">
    <source>
        <dbReference type="Proteomes" id="UP000683360"/>
    </source>
</evidence>
<accession>A0A8S3PR21</accession>
<dbReference type="PANTHER" id="PTHR46160">
    <property type="entry name" value="ALPHA-TECTORIN-RELATED"/>
    <property type="match status" value="1"/>
</dbReference>
<dbReference type="EMBL" id="CAJPWZ010000098">
    <property type="protein sequence ID" value="CAG2185657.1"/>
    <property type="molecule type" value="Genomic_DNA"/>
</dbReference>
<dbReference type="PANTHER" id="PTHR46160:SF9">
    <property type="entry name" value="PROTEIN PRY2-RELATED"/>
    <property type="match status" value="1"/>
</dbReference>
<gene>
    <name evidence="2" type="ORF">MEDL_1261</name>
</gene>
<name>A0A8S3PR21_MYTED</name>
<keyword evidence="3" id="KW-1185">Reference proteome</keyword>
<dbReference type="Proteomes" id="UP000683360">
    <property type="component" value="Unassembled WGS sequence"/>
</dbReference>
<organism evidence="2 3">
    <name type="scientific">Mytilus edulis</name>
    <name type="common">Blue mussel</name>
    <dbReference type="NCBI Taxonomy" id="6550"/>
    <lineage>
        <taxon>Eukaryota</taxon>
        <taxon>Metazoa</taxon>
        <taxon>Spiralia</taxon>
        <taxon>Lophotrochozoa</taxon>
        <taxon>Mollusca</taxon>
        <taxon>Bivalvia</taxon>
        <taxon>Autobranchia</taxon>
        <taxon>Pteriomorphia</taxon>
        <taxon>Mytilida</taxon>
        <taxon>Mytiloidea</taxon>
        <taxon>Mytilidae</taxon>
        <taxon>Mytilinae</taxon>
        <taxon>Mytilus</taxon>
    </lineage>
</organism>
<evidence type="ECO:0000259" key="1">
    <source>
        <dbReference type="PROSITE" id="PS51233"/>
    </source>
</evidence>
<dbReference type="InterPro" id="IPR052749">
    <property type="entry name" value="Alpha-tectorin"/>
</dbReference>
<evidence type="ECO:0000313" key="2">
    <source>
        <dbReference type="EMBL" id="CAG2185657.1"/>
    </source>
</evidence>
<proteinExistence type="predicted"/>
<sequence length="200" mass="23281">MEINSLSSASRCTWVLRIVERYIQNDITYNVIILDILYHIVTSCRCTGSGDVHYYDFINIKSDIQGICKYTFSRSTEEFPYEKCKWNVEVKNERRGTKTSVSYTKMADVNNLEVSSLAYNIENCGINIRKETRELEIHSEECDIRVLWDGKSRIELDVPKNYSQYAEGICGDCTDGNRFMLRNGTDIFNCLKTRDVLWTE</sequence>
<dbReference type="OrthoDB" id="6141664at2759"/>
<reference evidence="2" key="1">
    <citation type="submission" date="2021-03" db="EMBL/GenBank/DDBJ databases">
        <authorList>
            <person name="Bekaert M."/>
        </authorList>
    </citation>
    <scope>NUCLEOTIDE SEQUENCE</scope>
</reference>
<dbReference type="AlphaFoldDB" id="A0A8S3PR21"/>
<feature type="domain" description="VWFD" evidence="1">
    <location>
        <begin position="44"/>
        <end position="200"/>
    </location>
</feature>
<comment type="caution">
    <text evidence="2">The sequence shown here is derived from an EMBL/GenBank/DDBJ whole genome shotgun (WGS) entry which is preliminary data.</text>
</comment>
<dbReference type="PROSITE" id="PS51233">
    <property type="entry name" value="VWFD"/>
    <property type="match status" value="1"/>
</dbReference>
<dbReference type="Pfam" id="PF00094">
    <property type="entry name" value="VWD"/>
    <property type="match status" value="1"/>
</dbReference>
<dbReference type="InterPro" id="IPR001846">
    <property type="entry name" value="VWF_type-D"/>
</dbReference>
<protein>
    <recommendedName>
        <fullName evidence="1">VWFD domain-containing protein</fullName>
    </recommendedName>
</protein>